<name>C3XXV9_BRAFL</name>
<organism>
    <name type="scientific">Branchiostoma floridae</name>
    <name type="common">Florida lancelet</name>
    <name type="synonym">Amphioxus</name>
    <dbReference type="NCBI Taxonomy" id="7739"/>
    <lineage>
        <taxon>Eukaryota</taxon>
        <taxon>Metazoa</taxon>
        <taxon>Chordata</taxon>
        <taxon>Cephalochordata</taxon>
        <taxon>Leptocardii</taxon>
        <taxon>Amphioxiformes</taxon>
        <taxon>Branchiostomatidae</taxon>
        <taxon>Branchiostoma</taxon>
    </lineage>
</organism>
<sequence length="163" mass="16979">MYNLWPAEPVRARDASNPVYGHDLDASNPVYGHDLKGQGTDPDTDLRPASMEQYAVRYQDEDADADTSLSNEMSASGTTGNDAGTSGNDAGTFGNVTDTTLNDADTFGNDAGTTVNDAGTSGNDVDKSGNDAGTSGNSQWLSHVQGPPAKWVLAPLATHSNQL</sequence>
<feature type="compositionally biased region" description="Polar residues" evidence="1">
    <location>
        <begin position="111"/>
        <end position="123"/>
    </location>
</feature>
<dbReference type="InParanoid" id="C3XXV9"/>
<accession>C3XXV9</accession>
<dbReference type="EMBL" id="GG666472">
    <property type="protein sequence ID" value="EEN67013.1"/>
    <property type="molecule type" value="Genomic_DNA"/>
</dbReference>
<evidence type="ECO:0000313" key="2">
    <source>
        <dbReference type="EMBL" id="EEN67013.1"/>
    </source>
</evidence>
<reference evidence="2" key="1">
    <citation type="journal article" date="2008" name="Nature">
        <title>The amphioxus genome and the evolution of the chordate karyotype.</title>
        <authorList>
            <consortium name="US DOE Joint Genome Institute (JGI-PGF)"/>
            <person name="Putnam N.H."/>
            <person name="Butts T."/>
            <person name="Ferrier D.E.K."/>
            <person name="Furlong R.F."/>
            <person name="Hellsten U."/>
            <person name="Kawashima T."/>
            <person name="Robinson-Rechavi M."/>
            <person name="Shoguchi E."/>
            <person name="Terry A."/>
            <person name="Yu J.-K."/>
            <person name="Benito-Gutierrez E.L."/>
            <person name="Dubchak I."/>
            <person name="Garcia-Fernandez J."/>
            <person name="Gibson-Brown J.J."/>
            <person name="Grigoriev I.V."/>
            <person name="Horton A.C."/>
            <person name="de Jong P.J."/>
            <person name="Jurka J."/>
            <person name="Kapitonov V.V."/>
            <person name="Kohara Y."/>
            <person name="Kuroki Y."/>
            <person name="Lindquist E."/>
            <person name="Lucas S."/>
            <person name="Osoegawa K."/>
            <person name="Pennacchio L.A."/>
            <person name="Salamov A.A."/>
            <person name="Satou Y."/>
            <person name="Sauka-Spengler T."/>
            <person name="Schmutz J."/>
            <person name="Shin-I T."/>
            <person name="Toyoda A."/>
            <person name="Bronner-Fraser M."/>
            <person name="Fujiyama A."/>
            <person name="Holland L.Z."/>
            <person name="Holland P.W.H."/>
            <person name="Satoh N."/>
            <person name="Rokhsar D.S."/>
        </authorList>
    </citation>
    <scope>NUCLEOTIDE SEQUENCE [LARGE SCALE GENOMIC DNA]</scope>
    <source>
        <strain evidence="2">S238N-H82</strain>
        <tissue evidence="2">Testes</tissue>
    </source>
</reference>
<feature type="region of interest" description="Disordered" evidence="1">
    <location>
        <begin position="59"/>
        <end position="143"/>
    </location>
</feature>
<gene>
    <name evidence="2" type="ORF">BRAFLDRAFT_97521</name>
</gene>
<evidence type="ECO:0000256" key="1">
    <source>
        <dbReference type="SAM" id="MobiDB-lite"/>
    </source>
</evidence>
<feature type="compositionally biased region" description="Polar residues" evidence="1">
    <location>
        <begin position="131"/>
        <end position="142"/>
    </location>
</feature>
<feature type="region of interest" description="Disordered" evidence="1">
    <location>
        <begin position="14"/>
        <end position="47"/>
    </location>
</feature>
<proteinExistence type="predicted"/>
<feature type="compositionally biased region" description="Polar residues" evidence="1">
    <location>
        <begin position="67"/>
        <end position="103"/>
    </location>
</feature>
<dbReference type="AlphaFoldDB" id="C3XXV9"/>
<protein>
    <submittedName>
        <fullName evidence="2">Uncharacterized protein</fullName>
    </submittedName>
</protein>